<dbReference type="AlphaFoldDB" id="A0A2S7KWV0"/>
<dbReference type="InterPro" id="IPR029069">
    <property type="entry name" value="HotDog_dom_sf"/>
</dbReference>
<dbReference type="PANTHER" id="PTHR31793:SF27">
    <property type="entry name" value="NOVEL THIOESTERASE SUPERFAMILY DOMAIN AND SAPOSIN A-TYPE DOMAIN CONTAINING PROTEIN (0610012H03RIK)"/>
    <property type="match status" value="1"/>
</dbReference>
<dbReference type="Gene3D" id="3.10.129.10">
    <property type="entry name" value="Hotdog Thioesterase"/>
    <property type="match status" value="1"/>
</dbReference>
<comment type="similarity">
    <text evidence="1">Belongs to the 4-hydroxybenzoyl-CoA thioesterase family.</text>
</comment>
<dbReference type="Proteomes" id="UP000239522">
    <property type="component" value="Unassembled WGS sequence"/>
</dbReference>
<dbReference type="OrthoDB" id="9801517at2"/>
<evidence type="ECO:0000313" key="3">
    <source>
        <dbReference type="EMBL" id="PQB07008.1"/>
    </source>
</evidence>
<reference evidence="3 4" key="1">
    <citation type="submission" date="2016-11" db="EMBL/GenBank/DDBJ databases">
        <title>Trade-off between light-utilization and light-protection in marine flavobacteria.</title>
        <authorList>
            <person name="Kumagai Y."/>
        </authorList>
    </citation>
    <scope>NUCLEOTIDE SEQUENCE [LARGE SCALE GENOMIC DNA]</scope>
    <source>
        <strain evidence="3 4">ATCC 700397</strain>
    </source>
</reference>
<protein>
    <submittedName>
        <fullName evidence="3">Thioesterase</fullName>
    </submittedName>
</protein>
<accession>A0A2S7KWV0</accession>
<dbReference type="GO" id="GO:0047617">
    <property type="term" value="F:fatty acyl-CoA hydrolase activity"/>
    <property type="evidence" value="ECO:0007669"/>
    <property type="project" value="TreeGrafter"/>
</dbReference>
<proteinExistence type="inferred from homology"/>
<dbReference type="InterPro" id="IPR050563">
    <property type="entry name" value="4-hydroxybenzoyl-CoA_TE"/>
</dbReference>
<evidence type="ECO:0000256" key="2">
    <source>
        <dbReference type="ARBA" id="ARBA00022801"/>
    </source>
</evidence>
<dbReference type="PANTHER" id="PTHR31793">
    <property type="entry name" value="4-HYDROXYBENZOYL-COA THIOESTERASE FAMILY MEMBER"/>
    <property type="match status" value="1"/>
</dbReference>
<organism evidence="3 4">
    <name type="scientific">Polaribacter filamentus</name>
    <dbReference type="NCBI Taxonomy" id="53483"/>
    <lineage>
        <taxon>Bacteria</taxon>
        <taxon>Pseudomonadati</taxon>
        <taxon>Bacteroidota</taxon>
        <taxon>Flavobacteriia</taxon>
        <taxon>Flavobacteriales</taxon>
        <taxon>Flavobacteriaceae</taxon>
    </lineage>
</organism>
<evidence type="ECO:0000256" key="1">
    <source>
        <dbReference type="ARBA" id="ARBA00005953"/>
    </source>
</evidence>
<dbReference type="CDD" id="cd00586">
    <property type="entry name" value="4HBT"/>
    <property type="match status" value="1"/>
</dbReference>
<evidence type="ECO:0000313" key="4">
    <source>
        <dbReference type="Proteomes" id="UP000239522"/>
    </source>
</evidence>
<dbReference type="Pfam" id="PF13279">
    <property type="entry name" value="4HBT_2"/>
    <property type="match status" value="1"/>
</dbReference>
<dbReference type="RefSeq" id="WP_104809244.1">
    <property type="nucleotide sequence ID" value="NZ_MQUA01000013.1"/>
</dbReference>
<keyword evidence="2" id="KW-0378">Hydrolase</keyword>
<dbReference type="EMBL" id="MQUA01000013">
    <property type="protein sequence ID" value="PQB07008.1"/>
    <property type="molecule type" value="Genomic_DNA"/>
</dbReference>
<gene>
    <name evidence="3" type="ORF">BST83_07480</name>
</gene>
<comment type="caution">
    <text evidence="3">The sequence shown here is derived from an EMBL/GenBank/DDBJ whole genome shotgun (WGS) entry which is preliminary data.</text>
</comment>
<sequence length="131" mass="15334">MDNVFEFKINVTTADIDDLNHVNNVVYVKWMDEVAFHHWAFLTKEIPLPEYIWVVARHEIDYKGQALLGDELVAKTWVGETKGFTSMRLIEFYKDDVLLAKSKTTWAMLDAETYKPTRIRENVLKVLSPQK</sequence>
<keyword evidence="4" id="KW-1185">Reference proteome</keyword>
<dbReference type="SUPFAM" id="SSF54637">
    <property type="entry name" value="Thioesterase/thiol ester dehydrase-isomerase"/>
    <property type="match status" value="1"/>
</dbReference>
<name>A0A2S7KWV0_9FLAO</name>